<dbReference type="EMBL" id="CP019437">
    <property type="protein sequence ID" value="AQS49834.1"/>
    <property type="molecule type" value="Genomic_DNA"/>
</dbReference>
<protein>
    <submittedName>
        <fullName evidence="1">Uncharacterized protein</fullName>
    </submittedName>
</protein>
<keyword evidence="2" id="KW-1185">Reference proteome</keyword>
<dbReference type="Proteomes" id="UP000185622">
    <property type="component" value="Chromosome"/>
</dbReference>
<evidence type="ECO:0000313" key="2">
    <source>
        <dbReference type="Proteomes" id="UP000185622"/>
    </source>
</evidence>
<name>A0ABN4XHS1_9RHOB</name>
<reference evidence="1 2" key="1">
    <citation type="submission" date="2017-01" db="EMBL/GenBank/DDBJ databases">
        <title>The complete genome sequence of a sulfur-oxidizing marine bacterium Thioclava sp. 25B10_4T.</title>
        <authorList>
            <person name="Liu Y."/>
            <person name="Lai Q."/>
            <person name="Shao Z."/>
        </authorList>
    </citation>
    <scope>NUCLEOTIDE SEQUENCE [LARGE SCALE GENOMIC DNA]</scope>
    <source>
        <strain evidence="1 2">25B10_4</strain>
    </source>
</reference>
<proteinExistence type="predicted"/>
<gene>
    <name evidence="1" type="ORF">BMG03_10570</name>
</gene>
<evidence type="ECO:0000313" key="1">
    <source>
        <dbReference type="EMBL" id="AQS49834.1"/>
    </source>
</evidence>
<organism evidence="1 2">
    <name type="scientific">Thioclava nitratireducens</name>
    <dbReference type="NCBI Taxonomy" id="1915078"/>
    <lineage>
        <taxon>Bacteria</taxon>
        <taxon>Pseudomonadati</taxon>
        <taxon>Pseudomonadota</taxon>
        <taxon>Alphaproteobacteria</taxon>
        <taxon>Rhodobacterales</taxon>
        <taxon>Paracoccaceae</taxon>
        <taxon>Thioclava</taxon>
    </lineage>
</organism>
<sequence>MTYSSNKDIDRLVRQELRNGARYARGSKHGKLILPCGARVVFSRSPGDRRAFQNFRGQIRRSRIQSETISTGEFA</sequence>
<accession>A0ABN4XHS1</accession>